<proteinExistence type="predicted"/>
<organism evidence="2 3">
    <name type="scientific">Pisum sativum</name>
    <name type="common">Garden pea</name>
    <name type="synonym">Lathyrus oleraceus</name>
    <dbReference type="NCBI Taxonomy" id="3888"/>
    <lineage>
        <taxon>Eukaryota</taxon>
        <taxon>Viridiplantae</taxon>
        <taxon>Streptophyta</taxon>
        <taxon>Embryophyta</taxon>
        <taxon>Tracheophyta</taxon>
        <taxon>Spermatophyta</taxon>
        <taxon>Magnoliopsida</taxon>
        <taxon>eudicotyledons</taxon>
        <taxon>Gunneridae</taxon>
        <taxon>Pentapetalae</taxon>
        <taxon>rosids</taxon>
        <taxon>fabids</taxon>
        <taxon>Fabales</taxon>
        <taxon>Fabaceae</taxon>
        <taxon>Papilionoideae</taxon>
        <taxon>50 kb inversion clade</taxon>
        <taxon>NPAAA clade</taxon>
        <taxon>Hologalegina</taxon>
        <taxon>IRL clade</taxon>
        <taxon>Fabeae</taxon>
        <taxon>Lathyrus</taxon>
    </lineage>
</organism>
<dbReference type="SUPFAM" id="SSF48371">
    <property type="entry name" value="ARM repeat"/>
    <property type="match status" value="1"/>
</dbReference>
<feature type="compositionally biased region" description="Basic and acidic residues" evidence="1">
    <location>
        <begin position="941"/>
        <end position="956"/>
    </location>
</feature>
<dbReference type="Gramene" id="Psat03G0248300-T1">
    <property type="protein sequence ID" value="KAI5427067.1"/>
    <property type="gene ID" value="KIW84_032483"/>
</dbReference>
<dbReference type="EMBL" id="JAMSHJ010000003">
    <property type="protein sequence ID" value="KAI5427067.1"/>
    <property type="molecule type" value="Genomic_DNA"/>
</dbReference>
<reference evidence="2 3" key="1">
    <citation type="journal article" date="2022" name="Nat. Genet.">
        <title>Improved pea reference genome and pan-genome highlight genomic features and evolutionary characteristics.</title>
        <authorList>
            <person name="Yang T."/>
            <person name="Liu R."/>
            <person name="Luo Y."/>
            <person name="Hu S."/>
            <person name="Wang D."/>
            <person name="Wang C."/>
            <person name="Pandey M.K."/>
            <person name="Ge S."/>
            <person name="Xu Q."/>
            <person name="Li N."/>
            <person name="Li G."/>
            <person name="Huang Y."/>
            <person name="Saxena R.K."/>
            <person name="Ji Y."/>
            <person name="Li M."/>
            <person name="Yan X."/>
            <person name="He Y."/>
            <person name="Liu Y."/>
            <person name="Wang X."/>
            <person name="Xiang C."/>
            <person name="Varshney R.K."/>
            <person name="Ding H."/>
            <person name="Gao S."/>
            <person name="Zong X."/>
        </authorList>
    </citation>
    <scope>NUCLEOTIDE SEQUENCE [LARGE SCALE GENOMIC DNA]</scope>
    <source>
        <strain evidence="2 3">cv. Zhongwan 6</strain>
    </source>
</reference>
<dbReference type="Pfam" id="PF21052">
    <property type="entry name" value="EFR3_ARM"/>
    <property type="match status" value="1"/>
</dbReference>
<sequence>MATISGVVSRQVLPACGTLCFFCPSLRARSRQPVKRYKKLIADIFPRNQEEEPNDRAIGKLCDYASKNPLRIPKIFNALEQRCYKELRNENIRSTKIVMCIYKKFLFSCKEQMPLFASSLLSIIQTLLDQTRQDEMRVIGCNVLFDFVNNQVDGSYLFSLEGVIPKLCQLAQETGEDERARICRSVGLKALSSMVRFMGEHSHISVEFDNIVAAVLENYEVPKENSASLDHEEQGSETKLDHDTANEGQISPLSDVKKRNPSWSEVVNDKGEVNFAMEDDGKPSFWSGVCLHSMANLATEGTTIRRVMESLFRYFDNGNLWSINHGLAFSVLKDILFLMDDSEKNTHVLLSMLIKHLDHKTVLKEPNMQLDIVEVVTSLAQYAKVQPSVSIIGAVSDMMRHLRKTIHGFLDSSNLETGVINWNKDFRKVVDKCLVQLVNKVGEADPIIDVMAVMLENISTITMTSRTTVYAVYRTAQIVATLQNLSYQKKAFPEALFHQLLLAMVHPDHETRVVAHRIFSVVLVPTASNPKVMGVPRTLSRAVSFFTSSASIFEKLRLEKRSSSVRLRQYNKENVTGEIEPASGNVGIIDRLKSSHSRVSSVNNPPLKNKMDEITANSDKQNLEVAALKLSRHQITRLVSSIWAQSISPENMPVNYEAIALTYSLVLLVSRAKSSSHELIVRTFQLAFSLWNISLKEGPLPPSRRRSLYTLAVSMIMFSSKTYNIVPLVQSTKEVLTERKVDPFLHLVEDKLQAVSFTPDNLTISYGSKEDDERATHTLLELFSSVHQMQECFASEIVRSLDIFSKAELLSVREKLLEEFSPDDTCKIGSQLNMKIPRKDTSVVDDDFIYELFETQLKQTPRLSTEVPNLLSANQLLELVFDPSHPAGRISVSTAFNTPYEDMADNCEVLMVGKNKMSRLMSTADQAQKSSANSTLPTPDIETKNTDSSSHEDPLKVDNSLLDDNTFVELYQPTSTPAPLFCGADYQDQPQFFQLPTASPFDNFLKAAGC</sequence>
<dbReference type="InterPro" id="IPR016024">
    <property type="entry name" value="ARM-type_fold"/>
</dbReference>
<keyword evidence="3" id="KW-1185">Reference proteome</keyword>
<dbReference type="PANTHER" id="PTHR46087:SF9">
    <property type="entry name" value="ARM REPEAT SUPERFAMILY PROTEIN"/>
    <property type="match status" value="1"/>
</dbReference>
<dbReference type="InterPro" id="IPR055296">
    <property type="entry name" value="SRL2-like"/>
</dbReference>
<protein>
    <submittedName>
        <fullName evidence="2">Uncharacterized protein</fullName>
    </submittedName>
</protein>
<feature type="compositionally biased region" description="Basic and acidic residues" evidence="1">
    <location>
        <begin position="229"/>
        <end position="245"/>
    </location>
</feature>
<dbReference type="Proteomes" id="UP001058974">
    <property type="component" value="Chromosome 3"/>
</dbReference>
<evidence type="ECO:0000313" key="3">
    <source>
        <dbReference type="Proteomes" id="UP001058974"/>
    </source>
</evidence>
<feature type="region of interest" description="Disordered" evidence="1">
    <location>
        <begin position="224"/>
        <end position="261"/>
    </location>
</feature>
<dbReference type="AlphaFoldDB" id="A0A9D4XUD8"/>
<accession>A0A9D4XUD8</accession>
<evidence type="ECO:0000313" key="2">
    <source>
        <dbReference type="EMBL" id="KAI5427067.1"/>
    </source>
</evidence>
<comment type="caution">
    <text evidence="2">The sequence shown here is derived from an EMBL/GenBank/DDBJ whole genome shotgun (WGS) entry which is preliminary data.</text>
</comment>
<dbReference type="InterPro" id="IPR049152">
    <property type="entry name" value="EFR3-like_ARM"/>
</dbReference>
<feature type="region of interest" description="Disordered" evidence="1">
    <location>
        <begin position="921"/>
        <end position="957"/>
    </location>
</feature>
<feature type="compositionally biased region" description="Polar residues" evidence="1">
    <location>
        <begin position="921"/>
        <end position="937"/>
    </location>
</feature>
<dbReference type="Gramene" id="PSAT_LOCUS13274_t1">
    <property type="protein sequence ID" value="CAL5193459.1"/>
    <property type="gene ID" value="PSAT_LOCUS13274"/>
</dbReference>
<gene>
    <name evidence="2" type="ORF">KIW84_032483</name>
</gene>
<name>A0A9D4XUD8_PEA</name>
<evidence type="ECO:0000256" key="1">
    <source>
        <dbReference type="SAM" id="MobiDB-lite"/>
    </source>
</evidence>
<dbReference type="PANTHER" id="PTHR46087">
    <property type="entry name" value="PUTATIVE, EXPRESSED-RELATED"/>
    <property type="match status" value="1"/>
</dbReference>
<dbReference type="OrthoDB" id="19232at2759"/>